<evidence type="ECO:0000313" key="2">
    <source>
        <dbReference type="EMBL" id="TDH39429.1"/>
    </source>
</evidence>
<keyword evidence="3" id="KW-1185">Reference proteome</keyword>
<organism evidence="2 3">
    <name type="scientific">Pseudohoeflea suaedae</name>
    <dbReference type="NCBI Taxonomy" id="877384"/>
    <lineage>
        <taxon>Bacteria</taxon>
        <taxon>Pseudomonadati</taxon>
        <taxon>Pseudomonadota</taxon>
        <taxon>Alphaproteobacteria</taxon>
        <taxon>Hyphomicrobiales</taxon>
        <taxon>Rhizobiaceae</taxon>
        <taxon>Pseudohoeflea</taxon>
    </lineage>
</organism>
<dbReference type="RefSeq" id="WP_133284262.1">
    <property type="nucleotide sequence ID" value="NZ_SMSI01000001.1"/>
</dbReference>
<dbReference type="Proteomes" id="UP000295131">
    <property type="component" value="Unassembled WGS sequence"/>
</dbReference>
<dbReference type="EMBL" id="SMSI01000001">
    <property type="protein sequence ID" value="TDH39429.1"/>
    <property type="molecule type" value="Genomic_DNA"/>
</dbReference>
<dbReference type="OrthoDB" id="9770306at2"/>
<proteinExistence type="predicted"/>
<dbReference type="Pfam" id="PF02754">
    <property type="entry name" value="CCG"/>
    <property type="match status" value="2"/>
</dbReference>
<feature type="domain" description="Cysteine-rich" evidence="1">
    <location>
        <begin position="140"/>
        <end position="224"/>
    </location>
</feature>
<dbReference type="GO" id="GO:0005829">
    <property type="term" value="C:cytosol"/>
    <property type="evidence" value="ECO:0007669"/>
    <property type="project" value="TreeGrafter"/>
</dbReference>
<dbReference type="InterPro" id="IPR004017">
    <property type="entry name" value="Cys_rich_dom"/>
</dbReference>
<sequence length="258" mass="27641">MTPDPENRPRVALFVTCLVDLFRPSVGFAAVKLIEDAGCEVHVPAAQTCCGQPAYNSGDKTDTREIAEQVIEAFEGFDFIVAPSGSCGAMMKKHYPELFAGDPAWEPRARAFAEKCHELVSFLTDVMMVRDTGAAVSAEVTYHDSCSGLRELGIRDQPRKLLNAVEGITIKEMQDPDVCCGFGGTFCVKYPDISNAIVTKKTGNIEGSEAEMLLAGDLGCLMNMAGKLKRSGSTVEVRHVAEVLAGMTDTPPIAGSGK</sequence>
<dbReference type="PANTHER" id="PTHR30296">
    <property type="entry name" value="UNCHARACTERIZED PROTEIN YKGE"/>
    <property type="match status" value="1"/>
</dbReference>
<evidence type="ECO:0000259" key="1">
    <source>
        <dbReference type="Pfam" id="PF02754"/>
    </source>
</evidence>
<dbReference type="GO" id="GO:0016491">
    <property type="term" value="F:oxidoreductase activity"/>
    <property type="evidence" value="ECO:0007669"/>
    <property type="project" value="UniProtKB-ARBA"/>
</dbReference>
<feature type="domain" description="Cysteine-rich" evidence="1">
    <location>
        <begin position="11"/>
        <end position="92"/>
    </location>
</feature>
<accession>A0A4R5PQU7</accession>
<gene>
    <name evidence="2" type="ORF">E2A64_04955</name>
</gene>
<reference evidence="2 3" key="1">
    <citation type="journal article" date="2013" name="Int. J. Syst. Evol. Microbiol.">
        <title>Hoeflea suaedae sp. nov., an endophytic bacterium isolated from the root of the halophyte Suaeda maritima.</title>
        <authorList>
            <person name="Chung E.J."/>
            <person name="Park J.A."/>
            <person name="Pramanik P."/>
            <person name="Bibi F."/>
            <person name="Jeon C.O."/>
            <person name="Chung Y.R."/>
        </authorList>
    </citation>
    <scope>NUCLEOTIDE SEQUENCE [LARGE SCALE GENOMIC DNA]</scope>
    <source>
        <strain evidence="2 3">YC6898</strain>
    </source>
</reference>
<comment type="caution">
    <text evidence="2">The sequence shown here is derived from an EMBL/GenBank/DDBJ whole genome shotgun (WGS) entry which is preliminary data.</text>
</comment>
<protein>
    <submittedName>
        <fullName evidence="2">(Fe-S)-binding protein</fullName>
    </submittedName>
</protein>
<name>A0A4R5PQU7_9HYPH</name>
<dbReference type="AlphaFoldDB" id="A0A4R5PQU7"/>
<evidence type="ECO:0000313" key="3">
    <source>
        <dbReference type="Proteomes" id="UP000295131"/>
    </source>
</evidence>
<dbReference type="PANTHER" id="PTHR30296:SF0">
    <property type="entry name" value="LACTATE UTILIZATION PROTEIN A"/>
    <property type="match status" value="1"/>
</dbReference>